<gene>
    <name evidence="2" type="ORF">GTP91_25980</name>
</gene>
<evidence type="ECO:0000313" key="3">
    <source>
        <dbReference type="Proteomes" id="UP000470302"/>
    </source>
</evidence>
<evidence type="ECO:0000313" key="2">
    <source>
        <dbReference type="EMBL" id="MYM90609.1"/>
    </source>
</evidence>
<comment type="caution">
    <text evidence="2">The sequence shown here is derived from an EMBL/GenBank/DDBJ whole genome shotgun (WGS) entry which is preliminary data.</text>
</comment>
<dbReference type="Proteomes" id="UP000470302">
    <property type="component" value="Unassembled WGS sequence"/>
</dbReference>
<dbReference type="RefSeq" id="WP_161099381.1">
    <property type="nucleotide sequence ID" value="NZ_WWCW01000130.1"/>
</dbReference>
<reference evidence="2 3" key="1">
    <citation type="submission" date="2020-01" db="EMBL/GenBank/DDBJ databases">
        <title>Novel species isolated from a subtropical stream in China.</title>
        <authorList>
            <person name="Lu H."/>
        </authorList>
    </citation>
    <scope>NUCLEOTIDE SEQUENCE [LARGE SCALE GENOMIC DNA]</scope>
    <source>
        <strain evidence="2 3">FT82W</strain>
    </source>
</reference>
<organism evidence="2 3">
    <name type="scientific">Duganella vulcania</name>
    <dbReference type="NCBI Taxonomy" id="2692166"/>
    <lineage>
        <taxon>Bacteria</taxon>
        <taxon>Pseudomonadati</taxon>
        <taxon>Pseudomonadota</taxon>
        <taxon>Betaproteobacteria</taxon>
        <taxon>Burkholderiales</taxon>
        <taxon>Oxalobacteraceae</taxon>
        <taxon>Telluria group</taxon>
        <taxon>Duganella</taxon>
    </lineage>
</organism>
<protein>
    <submittedName>
        <fullName evidence="2">Uncharacterized protein</fullName>
    </submittedName>
</protein>
<name>A0A845GCT6_9BURK</name>
<proteinExistence type="predicted"/>
<accession>A0A845GCT6</accession>
<dbReference type="EMBL" id="WWCW01000130">
    <property type="protein sequence ID" value="MYM90609.1"/>
    <property type="molecule type" value="Genomic_DNA"/>
</dbReference>
<sequence>MRLRENTRLANAIQQAIIIDATVGAAHAWAYLSALDVPQSTILRVLSGTGQRRASDRRPASQMTTE</sequence>
<feature type="region of interest" description="Disordered" evidence="1">
    <location>
        <begin position="47"/>
        <end position="66"/>
    </location>
</feature>
<dbReference type="AlphaFoldDB" id="A0A845GCT6"/>
<evidence type="ECO:0000256" key="1">
    <source>
        <dbReference type="SAM" id="MobiDB-lite"/>
    </source>
</evidence>